<evidence type="ECO:0000313" key="15">
    <source>
        <dbReference type="EMBL" id="MDR6227353.1"/>
    </source>
</evidence>
<dbReference type="PANTHER" id="PTHR42802">
    <property type="entry name" value="MONOOXYGENASE"/>
    <property type="match status" value="1"/>
</dbReference>
<dbReference type="Proteomes" id="UP001185012">
    <property type="component" value="Unassembled WGS sequence"/>
</dbReference>
<dbReference type="InterPro" id="IPR036188">
    <property type="entry name" value="FAD/NAD-bd_sf"/>
</dbReference>
<evidence type="ECO:0000256" key="13">
    <source>
        <dbReference type="ARBA" id="ARBA00032738"/>
    </source>
</evidence>
<comment type="caution">
    <text evidence="15">The sequence shown here is derived from an EMBL/GenBank/DDBJ whole genome shotgun (WGS) entry which is preliminary data.</text>
</comment>
<dbReference type="EC" id="1.14.13.59" evidence="4"/>
<comment type="similarity">
    <text evidence="3">Belongs to the lysine N(6)-hydroxylase/L-ornithine N(5)-oxygenase family.</text>
</comment>
<accession>A0ABU1IRD8</accession>
<dbReference type="Pfam" id="PF13434">
    <property type="entry name" value="Lys_Orn_oxgnase"/>
    <property type="match status" value="1"/>
</dbReference>
<evidence type="ECO:0000256" key="8">
    <source>
        <dbReference type="ARBA" id="ARBA00022857"/>
    </source>
</evidence>
<dbReference type="GO" id="GO:0016491">
    <property type="term" value="F:oxidoreductase activity"/>
    <property type="evidence" value="ECO:0007669"/>
    <property type="project" value="UniProtKB-KW"/>
</dbReference>
<keyword evidence="16" id="KW-1185">Reference proteome</keyword>
<evidence type="ECO:0000256" key="2">
    <source>
        <dbReference type="ARBA" id="ARBA00004924"/>
    </source>
</evidence>
<comment type="cofactor">
    <cofactor evidence="1">
        <name>FAD</name>
        <dbReference type="ChEBI" id="CHEBI:57692"/>
    </cofactor>
</comment>
<keyword evidence="9 15" id="KW-0560">Oxidoreductase</keyword>
<evidence type="ECO:0000256" key="3">
    <source>
        <dbReference type="ARBA" id="ARBA00007588"/>
    </source>
</evidence>
<evidence type="ECO:0000256" key="11">
    <source>
        <dbReference type="ARBA" id="ARBA00031158"/>
    </source>
</evidence>
<evidence type="ECO:0000313" key="16">
    <source>
        <dbReference type="Proteomes" id="UP001185012"/>
    </source>
</evidence>
<dbReference type="Gene3D" id="3.50.50.60">
    <property type="entry name" value="FAD/NAD(P)-binding domain"/>
    <property type="match status" value="1"/>
</dbReference>
<evidence type="ECO:0000256" key="6">
    <source>
        <dbReference type="ARBA" id="ARBA00022630"/>
    </source>
</evidence>
<evidence type="ECO:0000256" key="7">
    <source>
        <dbReference type="ARBA" id="ARBA00022827"/>
    </source>
</evidence>
<evidence type="ECO:0000256" key="10">
    <source>
        <dbReference type="ARBA" id="ARBA00029939"/>
    </source>
</evidence>
<dbReference type="PANTHER" id="PTHR42802:SF1">
    <property type="entry name" value="L-ORNITHINE N(5)-MONOOXYGENASE"/>
    <property type="match status" value="1"/>
</dbReference>
<gene>
    <name evidence="15" type="ORF">JOE21_003368</name>
</gene>
<evidence type="ECO:0000256" key="9">
    <source>
        <dbReference type="ARBA" id="ARBA00023002"/>
    </source>
</evidence>
<evidence type="ECO:0000256" key="14">
    <source>
        <dbReference type="ARBA" id="ARBA00048407"/>
    </source>
</evidence>
<dbReference type="InterPro" id="IPR025700">
    <property type="entry name" value="Lys/Orn_oxygenase"/>
</dbReference>
<name>A0ABU1IRD8_9BACL</name>
<keyword evidence="7" id="KW-0274">FAD</keyword>
<proteinExistence type="inferred from homology"/>
<evidence type="ECO:0000256" key="4">
    <source>
        <dbReference type="ARBA" id="ARBA00013076"/>
    </source>
</evidence>
<organism evidence="15 16">
    <name type="scientific">Desmospora profundinema</name>
    <dbReference type="NCBI Taxonomy" id="1571184"/>
    <lineage>
        <taxon>Bacteria</taxon>
        <taxon>Bacillati</taxon>
        <taxon>Bacillota</taxon>
        <taxon>Bacilli</taxon>
        <taxon>Bacillales</taxon>
        <taxon>Thermoactinomycetaceae</taxon>
        <taxon>Desmospora</taxon>
    </lineage>
</organism>
<evidence type="ECO:0000256" key="5">
    <source>
        <dbReference type="ARBA" id="ARBA00016406"/>
    </source>
</evidence>
<evidence type="ECO:0000256" key="1">
    <source>
        <dbReference type="ARBA" id="ARBA00001974"/>
    </source>
</evidence>
<protein>
    <recommendedName>
        <fullName evidence="5">L-lysine N6-monooxygenase MbtG</fullName>
        <ecNumber evidence="4">1.14.13.59</ecNumber>
    </recommendedName>
    <alternativeName>
        <fullName evidence="13">Lysine 6-N-hydroxylase</fullName>
    </alternativeName>
    <alternativeName>
        <fullName evidence="12">Lysine N6-hydroxylase</fullName>
    </alternativeName>
    <alternativeName>
        <fullName evidence="10">Lysine-N-oxygenase</fullName>
    </alternativeName>
    <alternativeName>
        <fullName evidence="11">Mycobactin synthase protein G</fullName>
    </alternativeName>
</protein>
<comment type="catalytic activity">
    <reaction evidence="14">
        <text>L-lysine + NADPH + O2 = N(6)-hydroxy-L-lysine + NADP(+) + H2O</text>
        <dbReference type="Rhea" id="RHEA:23228"/>
        <dbReference type="ChEBI" id="CHEBI:15377"/>
        <dbReference type="ChEBI" id="CHEBI:15379"/>
        <dbReference type="ChEBI" id="CHEBI:32551"/>
        <dbReference type="ChEBI" id="CHEBI:57783"/>
        <dbReference type="ChEBI" id="CHEBI:57820"/>
        <dbReference type="ChEBI" id="CHEBI:58349"/>
        <dbReference type="EC" id="1.14.13.59"/>
    </reaction>
</comment>
<reference evidence="15 16" key="1">
    <citation type="submission" date="2023-07" db="EMBL/GenBank/DDBJ databases">
        <title>Genomic Encyclopedia of Type Strains, Phase IV (KMG-IV): sequencing the most valuable type-strain genomes for metagenomic binning, comparative biology and taxonomic classification.</title>
        <authorList>
            <person name="Goeker M."/>
        </authorList>
    </citation>
    <scope>NUCLEOTIDE SEQUENCE [LARGE SCALE GENOMIC DNA]</scope>
    <source>
        <strain evidence="15 16">DSM 45903</strain>
    </source>
</reference>
<sequence>MRENNIQPTYDLIGVGFGPAGIALAAVMADDEEETGQHQMDRLFFEKAADSSWQPNMLLSGTDIQHHFLRDFATPRNPRSRFTFPNYLVEKNRLFAFGHLGGVAGRIEWSDYVNWCAQQLTEHVRYRHEVLEVEPVVSASAVQYLNVWVRELETGRTQMFQTRDMAVNVGRIPHIPDLYRAYLGENVFHSHQFLQRLSAHHSRDDHTFVVVGSGQNAIEVILSLRDRYPTASIYSINRNVGFQLMDTGHFSNEVFFPEFTDYFYHLSQENRDKLFEKMKYTNYSVVDYDVSRDLYWKVYEDRVQGRNRLHITRCTQVVDIKREDSRYHLTLEDIYTQQTRTVSADTIILCTGFKEPKMPAILNPLEEYLLKDEAGCLKITRDYRIQTTAAFKSRLFINGLTERTHGISDSTSFSMMALKAQRIYETLKESCHKEVVQGAGK</sequence>
<evidence type="ECO:0000256" key="12">
    <source>
        <dbReference type="ARBA" id="ARBA00032493"/>
    </source>
</evidence>
<dbReference type="EMBL" id="JAVDQG010000009">
    <property type="protein sequence ID" value="MDR6227353.1"/>
    <property type="molecule type" value="Genomic_DNA"/>
</dbReference>
<keyword evidence="6" id="KW-0285">Flavoprotein</keyword>
<dbReference type="SUPFAM" id="SSF51905">
    <property type="entry name" value="FAD/NAD(P)-binding domain"/>
    <property type="match status" value="1"/>
</dbReference>
<comment type="pathway">
    <text evidence="2">Siderophore biosynthesis.</text>
</comment>
<keyword evidence="8" id="KW-0521">NADP</keyword>
<dbReference type="RefSeq" id="WP_309868356.1">
    <property type="nucleotide sequence ID" value="NZ_JAVDQG010000009.1"/>
</dbReference>